<dbReference type="EMBL" id="CP101717">
    <property type="protein sequence ID" value="WLD58631.1"/>
    <property type="molecule type" value="Genomic_DNA"/>
</dbReference>
<dbReference type="PANTHER" id="PTHR36220">
    <property type="entry name" value="UNNAMED PRODUCT"/>
    <property type="match status" value="1"/>
</dbReference>
<dbReference type="SUPFAM" id="SSF50965">
    <property type="entry name" value="Galactose oxidase, central domain"/>
    <property type="match status" value="1"/>
</dbReference>
<dbReference type="AlphaFoldDB" id="A0AB38YH05"/>
<feature type="region of interest" description="Disordered" evidence="1">
    <location>
        <begin position="23"/>
        <end position="73"/>
    </location>
</feature>
<protein>
    <submittedName>
        <fullName evidence="3">FG-GAP repeat protein</fullName>
    </submittedName>
</protein>
<feature type="chain" id="PRO_5044236382" evidence="2">
    <location>
        <begin position="20"/>
        <end position="938"/>
    </location>
</feature>
<dbReference type="InterPro" id="IPR028994">
    <property type="entry name" value="Integrin_alpha_N"/>
</dbReference>
<feature type="compositionally biased region" description="Low complexity" evidence="1">
    <location>
        <begin position="55"/>
        <end position="66"/>
    </location>
</feature>
<dbReference type="RefSeq" id="WP_304995917.1">
    <property type="nucleotide sequence ID" value="NZ_CP101717.1"/>
</dbReference>
<dbReference type="Gene3D" id="2.130.10.130">
    <property type="entry name" value="Integrin alpha, N-terminal"/>
    <property type="match status" value="2"/>
</dbReference>
<feature type="compositionally biased region" description="Low complexity" evidence="1">
    <location>
        <begin position="23"/>
        <end position="41"/>
    </location>
</feature>
<evidence type="ECO:0000256" key="2">
    <source>
        <dbReference type="SAM" id="SignalP"/>
    </source>
</evidence>
<feature type="compositionally biased region" description="Gly residues" evidence="1">
    <location>
        <begin position="42"/>
        <end position="54"/>
    </location>
</feature>
<dbReference type="SMART" id="SM00191">
    <property type="entry name" value="Int_alpha"/>
    <property type="match status" value="6"/>
</dbReference>
<proteinExistence type="predicted"/>
<dbReference type="InterPro" id="IPR011043">
    <property type="entry name" value="Gal_Oxase/kelch_b-propeller"/>
</dbReference>
<dbReference type="PROSITE" id="PS51470">
    <property type="entry name" value="FG_GAP"/>
    <property type="match status" value="3"/>
</dbReference>
<feature type="signal peptide" evidence="2">
    <location>
        <begin position="1"/>
        <end position="19"/>
    </location>
</feature>
<dbReference type="InterPro" id="IPR013519">
    <property type="entry name" value="Int_alpha_beta-p"/>
</dbReference>
<organism evidence="3">
    <name type="scientific">Salinispirillum sp. LH 10-3-1</name>
    <dbReference type="NCBI Taxonomy" id="2952525"/>
    <lineage>
        <taxon>Bacteria</taxon>
        <taxon>Pseudomonadati</taxon>
        <taxon>Pseudomonadota</taxon>
        <taxon>Gammaproteobacteria</taxon>
        <taxon>Oceanospirillales</taxon>
        <taxon>Saccharospirillaceae</taxon>
        <taxon>Salinispirillum</taxon>
    </lineage>
</organism>
<sequence>MNKLLLTSALCAATLLVSACNDSSSNNTDSTNGTDSSQNDNGGSGDSGGTGGTGSTTYTISTNVTGPGTISPEEQILTVPDDGNMAIFTITPDSGAGVINVSGCGIDASPFGNNVYWTDTITADCTVEVQFAMGNTVTLDEGSWEDGQFFRLRTSETRFVLEGEATTFDFSPIPNGKFLEAQGCGGSVNGAEYTTAAISSDCTVNYGLSSIIHDLTLNIVGQGELISYGSAPTVVYEDQALPLGIIPQSGWYLASFDGCGIIENDGTPVNGMSFSGPNTEYILPSATAPCTLDVSFAEIPVVNATIVGGNGSINQNNWTVMPGETFSFTASPDVGFSLGSVTGCAGTFANNVFTSEPINAACDVNVSFVQGTTLAVTVESPKTLRFSWQPVTGADEYRLQLSPDGLPVFSTVEIIANDPTPTAEFALINASLPLNIGASYRVRACGSNDGNCTATTSADRVDLTANDLIAGIAQLDPDATATSIQQAFGHAVAVSRDGSTIAVGAPGPMAGTKETGRVSIWRNNSGSWDRLGDIQPPSTANVFEFGYSLALSEDGSTLVVGAPGDTNRARGVFTSQGFVGETLDSESGAAYVFTYNPAQNRFDYRAHFKADPRNGSQQLDTNNAAALNSARFGHSVAINDAGTRIVVGAPGESTEYTGIYTGSLVVATRNDTQGSRSGAAFVYSGANASWNQVLYIKPSDTTRFSGFGWSVASSGDGSTLAIGAPHYQVSGSYSNPERLYVFSTTTPADPNFNWAERGNFNLTGSRNEDLFGSAVAVSQDGNTIAVGAYAAGGFDGAAYIMHKEEMAAWGDAWLEKRSVTPQGLTSSLMNFGYSLALTDDGGKLLVGARTENSDVQGLSSFASPGASNLHDEAGAAFLFSFDASTFTLTEDVLIKAPSPLASRRFGHAAAMSGDASVILIGEPDNALEESNRGRAYLY</sequence>
<keyword evidence="2" id="KW-0732">Signal</keyword>
<dbReference type="PROSITE" id="PS51257">
    <property type="entry name" value="PROKAR_LIPOPROTEIN"/>
    <property type="match status" value="1"/>
</dbReference>
<evidence type="ECO:0000313" key="3">
    <source>
        <dbReference type="EMBL" id="WLD58631.1"/>
    </source>
</evidence>
<evidence type="ECO:0000256" key="1">
    <source>
        <dbReference type="SAM" id="MobiDB-lite"/>
    </source>
</evidence>
<gene>
    <name evidence="3" type="ORF">NFC81_02265</name>
</gene>
<reference evidence="3" key="1">
    <citation type="submission" date="2022-07" db="EMBL/GenBank/DDBJ databases">
        <title>Complete genome sequence of Salinispirillum sp. LH10-3-1 capable of multiple carbohydrate inversion isolated from a soda lake.</title>
        <authorList>
            <person name="Liu J."/>
            <person name="Zhai Y."/>
            <person name="Zhang H."/>
            <person name="Yang H."/>
            <person name="Qu J."/>
            <person name="Li J."/>
        </authorList>
    </citation>
    <scope>NUCLEOTIDE SEQUENCE</scope>
    <source>
        <strain evidence="3">LH 10-3-1</strain>
    </source>
</reference>
<name>A0AB38YH05_9GAMM</name>
<accession>A0AB38YH05</accession>
<dbReference type="PANTHER" id="PTHR36220:SF1">
    <property type="entry name" value="GAMMA TUBULIN COMPLEX COMPONENT C-TERMINAL DOMAIN-CONTAINING PROTEIN"/>
    <property type="match status" value="1"/>
</dbReference>